<dbReference type="Pfam" id="PF09753">
    <property type="entry name" value="Use1"/>
    <property type="match status" value="1"/>
</dbReference>
<dbReference type="InterPro" id="IPR019150">
    <property type="entry name" value="Vesicle_transport_protein_Use1"/>
</dbReference>
<keyword evidence="4" id="KW-0813">Transport</keyword>
<evidence type="ECO:0000256" key="2">
    <source>
        <dbReference type="ARBA" id="ARBA00007891"/>
    </source>
</evidence>
<dbReference type="AlphaFoldDB" id="A0A816H1Z4"/>
<dbReference type="PANTHER" id="PTHR13050">
    <property type="entry name" value="USE1-LIKE PROTEIN"/>
    <property type="match status" value="1"/>
</dbReference>
<sequence>MLNDVHKWANFPSSKQLKNYKERVDRLRQTVDPVKLEDQTFPQNVPKLRQVDLSLEKQQAEIPTSSISLSENEKQHNTLKRLERPNLNRQQQYIQSEEDKQDDIATSMRQTTKSLLHSAQRLNDIVKDDQKKLVEAENLIDTNTAKLHVQSRRLKHNAYNVSNCWIYLMLIAVLVTFIYLTLFMRMFGKRTKSIVYSTKDSKSSYGNNLINQSTINSTNITTTKSTDYISLLLNYANENHTDL</sequence>
<evidence type="ECO:0000256" key="7">
    <source>
        <dbReference type="ARBA" id="ARBA00022892"/>
    </source>
</evidence>
<feature type="region of interest" description="Disordered" evidence="12">
    <location>
        <begin position="61"/>
        <end position="102"/>
    </location>
</feature>
<protein>
    <recommendedName>
        <fullName evidence="3">Vesicle transport protein USE1</fullName>
    </recommendedName>
    <alternativeName>
        <fullName evidence="11">USE1-like protein</fullName>
    </alternativeName>
</protein>
<evidence type="ECO:0000256" key="4">
    <source>
        <dbReference type="ARBA" id="ARBA00022448"/>
    </source>
</evidence>
<keyword evidence="15" id="KW-1185">Reference proteome</keyword>
<name>A0A816H1Z4_ADIRI</name>
<keyword evidence="9 13" id="KW-1133">Transmembrane helix</keyword>
<comment type="caution">
    <text evidence="14">The sequence shown here is derived from an EMBL/GenBank/DDBJ whole genome shotgun (WGS) entry which is preliminary data.</text>
</comment>
<dbReference type="PANTHER" id="PTHR13050:SF7">
    <property type="entry name" value="VESICLE TRANSPORT PROTEIN USE1"/>
    <property type="match status" value="1"/>
</dbReference>
<keyword evidence="10 13" id="KW-0472">Membrane</keyword>
<feature type="transmembrane region" description="Helical" evidence="13">
    <location>
        <begin position="165"/>
        <end position="184"/>
    </location>
</feature>
<keyword evidence="6" id="KW-0256">Endoplasmic reticulum</keyword>
<dbReference type="GO" id="GO:0015031">
    <property type="term" value="P:protein transport"/>
    <property type="evidence" value="ECO:0007669"/>
    <property type="project" value="UniProtKB-KW"/>
</dbReference>
<evidence type="ECO:0000256" key="13">
    <source>
        <dbReference type="SAM" id="Phobius"/>
    </source>
</evidence>
<evidence type="ECO:0000256" key="11">
    <source>
        <dbReference type="ARBA" id="ARBA00032711"/>
    </source>
</evidence>
<evidence type="ECO:0000313" key="15">
    <source>
        <dbReference type="Proteomes" id="UP000663828"/>
    </source>
</evidence>
<feature type="compositionally biased region" description="Basic and acidic residues" evidence="12">
    <location>
        <begin position="71"/>
        <end position="86"/>
    </location>
</feature>
<dbReference type="GO" id="GO:0005789">
    <property type="term" value="C:endoplasmic reticulum membrane"/>
    <property type="evidence" value="ECO:0007669"/>
    <property type="project" value="UniProtKB-SubCell"/>
</dbReference>
<comment type="subcellular location">
    <subcellularLocation>
        <location evidence="1">Endoplasmic reticulum membrane</location>
        <topology evidence="1">Single-pass type IV membrane protein</topology>
    </subcellularLocation>
</comment>
<gene>
    <name evidence="14" type="ORF">XAT740_LOCUS60688</name>
</gene>
<evidence type="ECO:0000256" key="3">
    <source>
        <dbReference type="ARBA" id="ARBA00015843"/>
    </source>
</evidence>
<dbReference type="Proteomes" id="UP000663828">
    <property type="component" value="Unassembled WGS sequence"/>
</dbReference>
<dbReference type="GO" id="GO:0006890">
    <property type="term" value="P:retrograde vesicle-mediated transport, Golgi to endoplasmic reticulum"/>
    <property type="evidence" value="ECO:0007669"/>
    <property type="project" value="TreeGrafter"/>
</dbReference>
<comment type="similarity">
    <text evidence="2">Belongs to the USE1 family.</text>
</comment>
<keyword evidence="5 13" id="KW-0812">Transmembrane</keyword>
<accession>A0A816H1Z4</accession>
<dbReference type="EMBL" id="CAJNOR010015224">
    <property type="protein sequence ID" value="CAF1681645.1"/>
    <property type="molecule type" value="Genomic_DNA"/>
</dbReference>
<evidence type="ECO:0000256" key="8">
    <source>
        <dbReference type="ARBA" id="ARBA00022927"/>
    </source>
</evidence>
<dbReference type="GO" id="GO:0031201">
    <property type="term" value="C:SNARE complex"/>
    <property type="evidence" value="ECO:0007669"/>
    <property type="project" value="TreeGrafter"/>
</dbReference>
<keyword evidence="8" id="KW-0653">Protein transport</keyword>
<proteinExistence type="inferred from homology"/>
<reference evidence="14" key="1">
    <citation type="submission" date="2021-02" db="EMBL/GenBank/DDBJ databases">
        <authorList>
            <person name="Nowell W R."/>
        </authorList>
    </citation>
    <scope>NUCLEOTIDE SEQUENCE</scope>
</reference>
<evidence type="ECO:0000256" key="10">
    <source>
        <dbReference type="ARBA" id="ARBA00023136"/>
    </source>
</evidence>
<evidence type="ECO:0000256" key="5">
    <source>
        <dbReference type="ARBA" id="ARBA00022692"/>
    </source>
</evidence>
<evidence type="ECO:0000256" key="1">
    <source>
        <dbReference type="ARBA" id="ARBA00004163"/>
    </source>
</evidence>
<evidence type="ECO:0000256" key="9">
    <source>
        <dbReference type="ARBA" id="ARBA00022989"/>
    </source>
</evidence>
<keyword evidence="7" id="KW-0931">ER-Golgi transport</keyword>
<dbReference type="GO" id="GO:0005484">
    <property type="term" value="F:SNAP receptor activity"/>
    <property type="evidence" value="ECO:0007669"/>
    <property type="project" value="TreeGrafter"/>
</dbReference>
<organism evidence="14 15">
    <name type="scientific">Adineta ricciae</name>
    <name type="common">Rotifer</name>
    <dbReference type="NCBI Taxonomy" id="249248"/>
    <lineage>
        <taxon>Eukaryota</taxon>
        <taxon>Metazoa</taxon>
        <taxon>Spiralia</taxon>
        <taxon>Gnathifera</taxon>
        <taxon>Rotifera</taxon>
        <taxon>Eurotatoria</taxon>
        <taxon>Bdelloidea</taxon>
        <taxon>Adinetida</taxon>
        <taxon>Adinetidae</taxon>
        <taxon>Adineta</taxon>
    </lineage>
</organism>
<evidence type="ECO:0000256" key="6">
    <source>
        <dbReference type="ARBA" id="ARBA00022824"/>
    </source>
</evidence>
<evidence type="ECO:0000313" key="14">
    <source>
        <dbReference type="EMBL" id="CAF1681645.1"/>
    </source>
</evidence>
<feature type="compositionally biased region" description="Polar residues" evidence="12">
    <location>
        <begin position="61"/>
        <end position="70"/>
    </location>
</feature>
<evidence type="ECO:0000256" key="12">
    <source>
        <dbReference type="SAM" id="MobiDB-lite"/>
    </source>
</evidence>